<dbReference type="CDD" id="cd02440">
    <property type="entry name" value="AdoMet_MTases"/>
    <property type="match status" value="1"/>
</dbReference>
<gene>
    <name evidence="5" type="primary">desVI_2</name>
    <name evidence="5" type="ORF">Poly41_46720</name>
</gene>
<keyword evidence="3" id="KW-0949">S-adenosyl-L-methionine</keyword>
<dbReference type="SUPFAM" id="SSF53335">
    <property type="entry name" value="S-adenosyl-L-methionine-dependent methyltransferases"/>
    <property type="match status" value="1"/>
</dbReference>
<dbReference type="Proteomes" id="UP000319143">
    <property type="component" value="Unassembled WGS sequence"/>
</dbReference>
<evidence type="ECO:0000256" key="2">
    <source>
        <dbReference type="ARBA" id="ARBA00022679"/>
    </source>
</evidence>
<dbReference type="PANTHER" id="PTHR43464:SF19">
    <property type="entry name" value="UBIQUINONE BIOSYNTHESIS O-METHYLTRANSFERASE, MITOCHONDRIAL"/>
    <property type="match status" value="1"/>
</dbReference>
<organism evidence="5 6">
    <name type="scientific">Novipirellula artificiosorum</name>
    <dbReference type="NCBI Taxonomy" id="2528016"/>
    <lineage>
        <taxon>Bacteria</taxon>
        <taxon>Pseudomonadati</taxon>
        <taxon>Planctomycetota</taxon>
        <taxon>Planctomycetia</taxon>
        <taxon>Pirellulales</taxon>
        <taxon>Pirellulaceae</taxon>
        <taxon>Novipirellula</taxon>
    </lineage>
</organism>
<dbReference type="EC" id="2.1.1.234" evidence="5"/>
<evidence type="ECO:0000313" key="5">
    <source>
        <dbReference type="EMBL" id="TWU34522.1"/>
    </source>
</evidence>
<accession>A0A5C6DCM4</accession>
<protein>
    <submittedName>
        <fullName evidence="5">dTDP-3-amino-3,4, 6-trideoxy-alpha-D-glucopyranose</fullName>
        <ecNumber evidence="5">2.1.1.234</ecNumber>
    </submittedName>
</protein>
<keyword evidence="2 5" id="KW-0808">Transferase</keyword>
<reference evidence="5 6" key="1">
    <citation type="submission" date="2019-02" db="EMBL/GenBank/DDBJ databases">
        <title>Deep-cultivation of Planctomycetes and their phenomic and genomic characterization uncovers novel biology.</title>
        <authorList>
            <person name="Wiegand S."/>
            <person name="Jogler M."/>
            <person name="Boedeker C."/>
            <person name="Pinto D."/>
            <person name="Vollmers J."/>
            <person name="Rivas-Marin E."/>
            <person name="Kohn T."/>
            <person name="Peeters S.H."/>
            <person name="Heuer A."/>
            <person name="Rast P."/>
            <person name="Oberbeckmann S."/>
            <person name="Bunk B."/>
            <person name="Jeske O."/>
            <person name="Meyerdierks A."/>
            <person name="Storesund J.E."/>
            <person name="Kallscheuer N."/>
            <person name="Luecker S."/>
            <person name="Lage O.M."/>
            <person name="Pohl T."/>
            <person name="Merkel B.J."/>
            <person name="Hornburger P."/>
            <person name="Mueller R.-W."/>
            <person name="Bruemmer F."/>
            <person name="Labrenz M."/>
            <person name="Spormann A.M."/>
            <person name="Op Den Camp H."/>
            <person name="Overmann J."/>
            <person name="Amann R."/>
            <person name="Jetten M.S.M."/>
            <person name="Mascher T."/>
            <person name="Medema M.H."/>
            <person name="Devos D.P."/>
            <person name="Kaster A.-K."/>
            <person name="Ovreas L."/>
            <person name="Rohde M."/>
            <person name="Galperin M.Y."/>
            <person name="Jogler C."/>
        </authorList>
    </citation>
    <scope>NUCLEOTIDE SEQUENCE [LARGE SCALE GENOMIC DNA]</scope>
    <source>
        <strain evidence="5 6">Poly41</strain>
    </source>
</reference>
<evidence type="ECO:0000313" key="6">
    <source>
        <dbReference type="Proteomes" id="UP000319143"/>
    </source>
</evidence>
<dbReference type="EMBL" id="SJPV01000008">
    <property type="protein sequence ID" value="TWU34522.1"/>
    <property type="molecule type" value="Genomic_DNA"/>
</dbReference>
<dbReference type="RefSeq" id="WP_146528920.1">
    <property type="nucleotide sequence ID" value="NZ_SJPV01000008.1"/>
</dbReference>
<comment type="caution">
    <text evidence="5">The sequence shown here is derived from an EMBL/GenBank/DDBJ whole genome shotgun (WGS) entry which is preliminary data.</text>
</comment>
<dbReference type="AlphaFoldDB" id="A0A5C6DCM4"/>
<sequence>MSDTFAAYSRYYDLLYKDKDYTAEAAYIRTLFDRFAWGAQDSLELGCGTGKHACLLAEQGISVTGIDRSAEMIKAAISRAATVTSVASGKLQFLQGDARTVELTQRFETVMSLFHVVSYQTANDDVTAVFRTASNHLKPNGIFVFDVWYGPAVLSVLPSVRVKRMEDDAVRVLRIAEPTIDVNRNRVEVCYTVMVTRKADGRTETFTETHPMRYFFAPELALFADAAGMELVHSEQWIDGATASSDTWGVTFVARKRLTP</sequence>
<keyword evidence="6" id="KW-1185">Reference proteome</keyword>
<dbReference type="OrthoDB" id="9811589at2"/>
<dbReference type="GO" id="GO:0032259">
    <property type="term" value="P:methylation"/>
    <property type="evidence" value="ECO:0007669"/>
    <property type="project" value="UniProtKB-KW"/>
</dbReference>
<evidence type="ECO:0000256" key="1">
    <source>
        <dbReference type="ARBA" id="ARBA00022603"/>
    </source>
</evidence>
<evidence type="ECO:0000259" key="4">
    <source>
        <dbReference type="Pfam" id="PF13649"/>
    </source>
</evidence>
<dbReference type="GO" id="GO:0008168">
    <property type="term" value="F:methyltransferase activity"/>
    <property type="evidence" value="ECO:0007669"/>
    <property type="project" value="UniProtKB-KW"/>
</dbReference>
<keyword evidence="1 5" id="KW-0489">Methyltransferase</keyword>
<dbReference type="Gene3D" id="3.40.50.150">
    <property type="entry name" value="Vaccinia Virus protein VP39"/>
    <property type="match status" value="1"/>
</dbReference>
<proteinExistence type="predicted"/>
<dbReference type="Pfam" id="PF13649">
    <property type="entry name" value="Methyltransf_25"/>
    <property type="match status" value="1"/>
</dbReference>
<evidence type="ECO:0000256" key="3">
    <source>
        <dbReference type="ARBA" id="ARBA00022691"/>
    </source>
</evidence>
<dbReference type="InterPro" id="IPR029063">
    <property type="entry name" value="SAM-dependent_MTases_sf"/>
</dbReference>
<dbReference type="Gene3D" id="2.20.130.10">
    <property type="entry name" value="CAC2371-like domains"/>
    <property type="match status" value="1"/>
</dbReference>
<dbReference type="PANTHER" id="PTHR43464">
    <property type="entry name" value="METHYLTRANSFERASE"/>
    <property type="match status" value="1"/>
</dbReference>
<dbReference type="InterPro" id="IPR041698">
    <property type="entry name" value="Methyltransf_25"/>
</dbReference>
<name>A0A5C6DCM4_9BACT</name>
<feature type="domain" description="Methyltransferase" evidence="4">
    <location>
        <begin position="43"/>
        <end position="141"/>
    </location>
</feature>